<keyword evidence="1" id="KW-1133">Transmembrane helix</keyword>
<dbReference type="EMBL" id="BSDP01000001">
    <property type="protein sequence ID" value="GLI25963.1"/>
    <property type="molecule type" value="Genomic_DNA"/>
</dbReference>
<dbReference type="AlphaFoldDB" id="A0A9W6CP69"/>
<dbReference type="InterPro" id="IPR002881">
    <property type="entry name" value="DUF58"/>
</dbReference>
<evidence type="ECO:0000313" key="3">
    <source>
        <dbReference type="EMBL" id="GLI25963.1"/>
    </source>
</evidence>
<feature type="transmembrane region" description="Helical" evidence="1">
    <location>
        <begin position="75"/>
        <end position="93"/>
    </location>
</feature>
<sequence>MTIDRAQADEARGRDGALAEAVGAVVGAGQAAGSGLARAAAAVRQVVTPTGWWVAGIAAAGLVAGYLFGWLEAVVIGWALAVALAAACLYLVGRSAFVVGLELPEPRVVVGDPAEAAVVVTNIGRRRAVGVGVEVRVGGGTTALAVANLSAGVAERRPIEIPTGRRGIVDIGPVRTVRADPVGLVRREVVWAEQSRLYVHPRTIPIPAVSTGFVRDLEGSPTRDLTASDVAFHALREYVPGDDRRHIHWRSSAKTGTFMVRQFEETRRSHMMILLDAEPAHYADPDEFELAVGAVGSLGVRAIRDARGASVIVPSSVPTTARAGMRGLLDLATISRDRLLDALCGVEQDPRAPQLVDAMRMTAESVLGISLAFVVTGSLTGVARLRAAAAQARPGVEVVGVVCAAGAAPASRRVGGMQVLTIGQLDDLRAILARSAAA</sequence>
<keyword evidence="1" id="KW-0472">Membrane</keyword>
<keyword evidence="1" id="KW-0812">Transmembrane</keyword>
<gene>
    <name evidence="3" type="ORF">ARHIZOSPH14_02050</name>
</gene>
<feature type="domain" description="DUF58" evidence="2">
    <location>
        <begin position="235"/>
        <end position="381"/>
    </location>
</feature>
<dbReference type="PANTHER" id="PTHR34351:SF1">
    <property type="entry name" value="SLR1927 PROTEIN"/>
    <property type="match status" value="1"/>
</dbReference>
<evidence type="ECO:0000313" key="4">
    <source>
        <dbReference type="Proteomes" id="UP001144396"/>
    </source>
</evidence>
<reference evidence="3" key="1">
    <citation type="submission" date="2022-12" db="EMBL/GenBank/DDBJ databases">
        <title>Reference genome sequencing for broad-spectrum identification of bacterial and archaeal isolates by mass spectrometry.</title>
        <authorList>
            <person name="Sekiguchi Y."/>
            <person name="Tourlousse D.M."/>
        </authorList>
    </citation>
    <scope>NUCLEOTIDE SEQUENCE</scope>
    <source>
        <strain evidence="3">14</strain>
    </source>
</reference>
<dbReference type="Pfam" id="PF01882">
    <property type="entry name" value="DUF58"/>
    <property type="match status" value="1"/>
</dbReference>
<dbReference type="RefSeq" id="WP_281881965.1">
    <property type="nucleotide sequence ID" value="NZ_BSDP01000001.1"/>
</dbReference>
<comment type="caution">
    <text evidence="3">The sequence shown here is derived from an EMBL/GenBank/DDBJ whole genome shotgun (WGS) entry which is preliminary data.</text>
</comment>
<name>A0A9W6CP69_9MICO</name>
<evidence type="ECO:0000259" key="2">
    <source>
        <dbReference type="Pfam" id="PF01882"/>
    </source>
</evidence>
<dbReference type="PANTHER" id="PTHR34351">
    <property type="entry name" value="SLR1927 PROTEIN-RELATED"/>
    <property type="match status" value="1"/>
</dbReference>
<proteinExistence type="predicted"/>
<dbReference type="Proteomes" id="UP001144396">
    <property type="component" value="Unassembled WGS sequence"/>
</dbReference>
<keyword evidence="4" id="KW-1185">Reference proteome</keyword>
<evidence type="ECO:0000256" key="1">
    <source>
        <dbReference type="SAM" id="Phobius"/>
    </source>
</evidence>
<protein>
    <recommendedName>
        <fullName evidence="2">DUF58 domain-containing protein</fullName>
    </recommendedName>
</protein>
<accession>A0A9W6CP69</accession>
<organism evidence="3 4">
    <name type="scientific">Agromyces rhizosphaerae</name>
    <dbReference type="NCBI Taxonomy" id="88374"/>
    <lineage>
        <taxon>Bacteria</taxon>
        <taxon>Bacillati</taxon>
        <taxon>Actinomycetota</taxon>
        <taxon>Actinomycetes</taxon>
        <taxon>Micrococcales</taxon>
        <taxon>Microbacteriaceae</taxon>
        <taxon>Agromyces</taxon>
    </lineage>
</organism>
<feature type="transmembrane region" description="Helical" evidence="1">
    <location>
        <begin position="51"/>
        <end position="69"/>
    </location>
</feature>